<dbReference type="InterPro" id="IPR047767">
    <property type="entry name" value="PSP1-like"/>
</dbReference>
<gene>
    <name evidence="2" type="ORF">GWK17_20535</name>
</gene>
<proteinExistence type="predicted"/>
<evidence type="ECO:0000313" key="3">
    <source>
        <dbReference type="Proteomes" id="UP000587942"/>
    </source>
</evidence>
<feature type="domain" description="PSP1 C-terminal" evidence="1">
    <location>
        <begin position="61"/>
        <end position="146"/>
    </location>
</feature>
<organism evidence="2 3">
    <name type="scientific">Mesobacillus selenatarsenatis</name>
    <dbReference type="NCBI Taxonomy" id="388741"/>
    <lineage>
        <taxon>Bacteria</taxon>
        <taxon>Bacillati</taxon>
        <taxon>Bacillota</taxon>
        <taxon>Bacilli</taxon>
        <taxon>Bacillales</taxon>
        <taxon>Bacillaceae</taxon>
        <taxon>Mesobacillus</taxon>
    </lineage>
</organism>
<dbReference type="InterPro" id="IPR007557">
    <property type="entry name" value="PSP1_C"/>
</dbReference>
<evidence type="ECO:0000313" key="2">
    <source>
        <dbReference type="EMBL" id="NKE07840.1"/>
    </source>
</evidence>
<evidence type="ECO:0000259" key="1">
    <source>
        <dbReference type="PROSITE" id="PS51411"/>
    </source>
</evidence>
<reference evidence="2 3" key="1">
    <citation type="submission" date="2020-03" db="EMBL/GenBank/DDBJ databases">
        <authorList>
            <person name="Sun Q."/>
        </authorList>
    </citation>
    <scope>NUCLEOTIDE SEQUENCE [LARGE SCALE GENOMIC DNA]</scope>
    <source>
        <strain evidence="2 3">KACC 21451</strain>
    </source>
</reference>
<dbReference type="NCBIfam" id="NF041131">
    <property type="entry name" value="RicT_YaaT_fam"/>
    <property type="match status" value="1"/>
</dbReference>
<sequence length="276" mass="31148">MYDVVGVRFKKAGKIYYFDPGDLSIQKDEFVIVETVRGVEYGRVVTPRKQVGEKDVVLPLKKVVRIADQKDRLIVEENKTAAKEAYDVCSEKVNEHQLDMKLVDVEYTFDRNKVIFYFTADGRVDFRELVKDLASIFRTRIELRQIGVRDEAKMLGGIGPCGRMLCCSTFLGDFDPVSIKMAKDQNLSLNPTKISGLCGRLMCCLKYENDEYETAKEQLPDLGETIVTPEGPGKVVGLNILERVMQVNIPGQERVLEYTLEEIQEAGAVSLQSSTD</sequence>
<dbReference type="PANTHER" id="PTHR43830:SF3">
    <property type="entry name" value="PROTEIN PSP1"/>
    <property type="match status" value="1"/>
</dbReference>
<dbReference type="PANTHER" id="PTHR43830">
    <property type="entry name" value="PROTEIN PSP1"/>
    <property type="match status" value="1"/>
</dbReference>
<name>A0A846TLK0_9BACI</name>
<dbReference type="RefSeq" id="WP_167834208.1">
    <property type="nucleotide sequence ID" value="NZ_JAAVUM010000021.1"/>
</dbReference>
<protein>
    <submittedName>
        <fullName evidence="2">Stage 0 sporulation family protein</fullName>
    </submittedName>
</protein>
<dbReference type="EMBL" id="JAAVUM010000021">
    <property type="protein sequence ID" value="NKE07840.1"/>
    <property type="molecule type" value="Genomic_DNA"/>
</dbReference>
<dbReference type="AlphaFoldDB" id="A0A846TLK0"/>
<dbReference type="PROSITE" id="PS51411">
    <property type="entry name" value="PSP1_C"/>
    <property type="match status" value="1"/>
</dbReference>
<dbReference type="Pfam" id="PF04468">
    <property type="entry name" value="PSP1"/>
    <property type="match status" value="1"/>
</dbReference>
<accession>A0A846TLK0</accession>
<dbReference type="GO" id="GO:0005737">
    <property type="term" value="C:cytoplasm"/>
    <property type="evidence" value="ECO:0007669"/>
    <property type="project" value="TreeGrafter"/>
</dbReference>
<comment type="caution">
    <text evidence="2">The sequence shown here is derived from an EMBL/GenBank/DDBJ whole genome shotgun (WGS) entry which is preliminary data.</text>
</comment>
<dbReference type="Proteomes" id="UP000587942">
    <property type="component" value="Unassembled WGS sequence"/>
</dbReference>